<name>A0ABQ8J1S0_DERPT</name>
<accession>A0ABQ8J1S0</accession>
<comment type="caution">
    <text evidence="1">The sequence shown here is derived from an EMBL/GenBank/DDBJ whole genome shotgun (WGS) entry which is preliminary data.</text>
</comment>
<organism evidence="1 2">
    <name type="scientific">Dermatophagoides pteronyssinus</name>
    <name type="common">European house dust mite</name>
    <dbReference type="NCBI Taxonomy" id="6956"/>
    <lineage>
        <taxon>Eukaryota</taxon>
        <taxon>Metazoa</taxon>
        <taxon>Ecdysozoa</taxon>
        <taxon>Arthropoda</taxon>
        <taxon>Chelicerata</taxon>
        <taxon>Arachnida</taxon>
        <taxon>Acari</taxon>
        <taxon>Acariformes</taxon>
        <taxon>Sarcoptiformes</taxon>
        <taxon>Astigmata</taxon>
        <taxon>Psoroptidia</taxon>
        <taxon>Analgoidea</taxon>
        <taxon>Pyroglyphidae</taxon>
        <taxon>Dermatophagoidinae</taxon>
        <taxon>Dermatophagoides</taxon>
    </lineage>
</organism>
<protein>
    <submittedName>
        <fullName evidence="1">Uncharacterized protein</fullName>
    </submittedName>
</protein>
<gene>
    <name evidence="1" type="ORF">DERP_009872</name>
</gene>
<evidence type="ECO:0000313" key="2">
    <source>
        <dbReference type="Proteomes" id="UP000887458"/>
    </source>
</evidence>
<sequence>MIVNIIINVNVNLQSCIVSSFEFDDDSDLIDKSESSSSIPTVPCKRHSLSFVDNCESINALAIDKQTLKKNVFPSAHVNAAFKLPEYDSTVQCSALSKCASPPYCGKYACANVLPGPSNGSPSPCSPETNRISICTRPSCFTLKFNGVTSAQT</sequence>
<reference evidence="1 2" key="1">
    <citation type="journal article" date="2018" name="J. Allergy Clin. Immunol.">
        <title>High-quality assembly of Dermatophagoides pteronyssinus genome and transcriptome reveals a wide range of novel allergens.</title>
        <authorList>
            <person name="Liu X.Y."/>
            <person name="Yang K.Y."/>
            <person name="Wang M.Q."/>
            <person name="Kwok J.S."/>
            <person name="Zeng X."/>
            <person name="Yang Z."/>
            <person name="Xiao X.J."/>
            <person name="Lau C.P."/>
            <person name="Li Y."/>
            <person name="Huang Z.M."/>
            <person name="Ba J.G."/>
            <person name="Yim A.K."/>
            <person name="Ouyang C.Y."/>
            <person name="Ngai S.M."/>
            <person name="Chan T.F."/>
            <person name="Leung E.L."/>
            <person name="Liu L."/>
            <person name="Liu Z.G."/>
            <person name="Tsui S.K."/>
        </authorList>
    </citation>
    <scope>NUCLEOTIDE SEQUENCE [LARGE SCALE GENOMIC DNA]</scope>
    <source>
        <strain evidence="1">Derp</strain>
    </source>
</reference>
<reference evidence="1 2" key="2">
    <citation type="journal article" date="2022" name="Mol. Biol. Evol.">
        <title>Comparative Genomics Reveals Insights into the Divergent Evolution of Astigmatic Mites and Household Pest Adaptations.</title>
        <authorList>
            <person name="Xiong Q."/>
            <person name="Wan A.T."/>
            <person name="Liu X."/>
            <person name="Fung C.S."/>
            <person name="Xiao X."/>
            <person name="Malainual N."/>
            <person name="Hou J."/>
            <person name="Wang L."/>
            <person name="Wang M."/>
            <person name="Yang K.Y."/>
            <person name="Cui Y."/>
            <person name="Leung E.L."/>
            <person name="Nong W."/>
            <person name="Shin S.K."/>
            <person name="Au S.W."/>
            <person name="Jeong K.Y."/>
            <person name="Chew F.T."/>
            <person name="Hui J.H."/>
            <person name="Leung T.F."/>
            <person name="Tungtrongchitr A."/>
            <person name="Zhong N."/>
            <person name="Liu Z."/>
            <person name="Tsui S.K."/>
        </authorList>
    </citation>
    <scope>NUCLEOTIDE SEQUENCE [LARGE SCALE GENOMIC DNA]</scope>
    <source>
        <strain evidence="1">Derp</strain>
    </source>
</reference>
<dbReference type="Proteomes" id="UP000887458">
    <property type="component" value="Unassembled WGS sequence"/>
</dbReference>
<proteinExistence type="predicted"/>
<keyword evidence="2" id="KW-1185">Reference proteome</keyword>
<evidence type="ECO:0000313" key="1">
    <source>
        <dbReference type="EMBL" id="KAH9416510.1"/>
    </source>
</evidence>
<dbReference type="EMBL" id="NJHN03000090">
    <property type="protein sequence ID" value="KAH9416510.1"/>
    <property type="molecule type" value="Genomic_DNA"/>
</dbReference>